<keyword evidence="3 8" id="KW-0547">Nucleotide-binding</keyword>
<dbReference type="SMART" id="SM00116">
    <property type="entry name" value="CBS"/>
    <property type="match status" value="2"/>
</dbReference>
<dbReference type="PANTHER" id="PTHR43869">
    <property type="entry name" value="GLYCINE BETAINE/PROLINE BETAINE TRANSPORT SYSTEM ATP-BINDING PROTEIN PROV"/>
    <property type="match status" value="1"/>
</dbReference>
<dbReference type="EC" id="7.6.2.9" evidence="8"/>
<dbReference type="Gene3D" id="3.40.50.300">
    <property type="entry name" value="P-loop containing nucleotide triphosphate hydrolases"/>
    <property type="match status" value="1"/>
</dbReference>
<evidence type="ECO:0000259" key="9">
    <source>
        <dbReference type="PROSITE" id="PS50893"/>
    </source>
</evidence>
<feature type="domain" description="ABC transporter" evidence="9">
    <location>
        <begin position="28"/>
        <end position="264"/>
    </location>
</feature>
<dbReference type="InterPro" id="IPR046342">
    <property type="entry name" value="CBS_dom_sf"/>
</dbReference>
<evidence type="ECO:0000256" key="5">
    <source>
        <dbReference type="ARBA" id="ARBA00022970"/>
    </source>
</evidence>
<accession>A0ABS5PMV2</accession>
<dbReference type="RefSeq" id="WP_213236009.1">
    <property type="nucleotide sequence ID" value="NZ_JAHBCL010000008.1"/>
</dbReference>
<dbReference type="Proteomes" id="UP000746471">
    <property type="component" value="Unassembled WGS sequence"/>
</dbReference>
<dbReference type="InterPro" id="IPR005892">
    <property type="entry name" value="Gly-betaine_transp_ATP-bd"/>
</dbReference>
<keyword evidence="6 7" id="KW-0129">CBS domain</keyword>
<protein>
    <recommendedName>
        <fullName evidence="8">Quaternary amine transport ATP-binding protein</fullName>
        <ecNumber evidence="8">7.6.2.9</ecNumber>
    </recommendedName>
</protein>
<dbReference type="GO" id="GO:0005524">
    <property type="term" value="F:ATP binding"/>
    <property type="evidence" value="ECO:0007669"/>
    <property type="project" value="UniProtKB-KW"/>
</dbReference>
<dbReference type="PROSITE" id="PS00211">
    <property type="entry name" value="ABC_TRANSPORTER_1"/>
    <property type="match status" value="1"/>
</dbReference>
<dbReference type="Pfam" id="PF00571">
    <property type="entry name" value="CBS"/>
    <property type="match status" value="2"/>
</dbReference>
<dbReference type="InterPro" id="IPR027417">
    <property type="entry name" value="P-loop_NTPase"/>
</dbReference>
<evidence type="ECO:0000313" key="12">
    <source>
        <dbReference type="Proteomes" id="UP000746471"/>
    </source>
</evidence>
<evidence type="ECO:0000313" key="11">
    <source>
        <dbReference type="EMBL" id="MBS7526227.1"/>
    </source>
</evidence>
<keyword evidence="8" id="KW-1003">Cell membrane</keyword>
<dbReference type="InterPro" id="IPR003439">
    <property type="entry name" value="ABC_transporter-like_ATP-bd"/>
</dbReference>
<dbReference type="InterPro" id="IPR000644">
    <property type="entry name" value="CBS_dom"/>
</dbReference>
<keyword evidence="12" id="KW-1185">Reference proteome</keyword>
<dbReference type="InterPro" id="IPR017871">
    <property type="entry name" value="ABC_transporter-like_CS"/>
</dbReference>
<feature type="domain" description="CBS" evidence="10">
    <location>
        <begin position="279"/>
        <end position="335"/>
    </location>
</feature>
<comment type="catalytic activity">
    <reaction evidence="8">
        <text>a quaternary ammonium(out) + ATP + H2O = a quaternary ammonium(in) + ADP + phosphate + H(+)</text>
        <dbReference type="Rhea" id="RHEA:11036"/>
        <dbReference type="ChEBI" id="CHEBI:15377"/>
        <dbReference type="ChEBI" id="CHEBI:15378"/>
        <dbReference type="ChEBI" id="CHEBI:30616"/>
        <dbReference type="ChEBI" id="CHEBI:35267"/>
        <dbReference type="ChEBI" id="CHEBI:43474"/>
        <dbReference type="ChEBI" id="CHEBI:456216"/>
    </reaction>
</comment>
<keyword evidence="4 8" id="KW-0067">ATP-binding</keyword>
<comment type="similarity">
    <text evidence="1 8">Belongs to the ABC transporter superfamily.</text>
</comment>
<comment type="subcellular location">
    <subcellularLocation>
        <location evidence="8">Cell inner membrane</location>
        <topology evidence="8">Peripheral membrane protein</topology>
    </subcellularLocation>
</comment>
<dbReference type="InterPro" id="IPR051921">
    <property type="entry name" value="ABC_osmolyte_uptake_ATP-bind"/>
</dbReference>
<dbReference type="Gene3D" id="3.10.580.10">
    <property type="entry name" value="CBS-domain"/>
    <property type="match status" value="1"/>
</dbReference>
<name>A0ABS5PMV2_9FIRM</name>
<reference evidence="11 12" key="1">
    <citation type="submission" date="2021-05" db="EMBL/GenBank/DDBJ databases">
        <title>Fusibacter ferrireducens sp. nov., an anaerobic, sulfur- and Fe-reducing bacterium isolated from the mangrove sediment.</title>
        <authorList>
            <person name="Qiu D."/>
        </authorList>
    </citation>
    <scope>NUCLEOTIDE SEQUENCE [LARGE SCALE GENOMIC DNA]</scope>
    <source>
        <strain evidence="11 12">DSM 12116</strain>
    </source>
</reference>
<dbReference type="CDD" id="cd03294">
    <property type="entry name" value="ABC_Pro_Gly_Betaine"/>
    <property type="match status" value="1"/>
</dbReference>
<dbReference type="PANTHER" id="PTHR43869:SF1">
    <property type="entry name" value="GLYCINE BETAINE_PROLINE BETAINE TRANSPORT SYSTEM ATP-BINDING PROTEIN PROV"/>
    <property type="match status" value="1"/>
</dbReference>
<sequence>MAKVTVKSLYKIYGPRPQKALPLVKQGISKDELLKKTGNGIGINDASFDVQEGEIFVVMGLSGSGKSTLIRCLNRLIEPTAGEIHIDGQNIVGCSDDVLLQVRRKKVAMVFQHFALFPHRTVAENVAYGLEVQKVPPEERIKKAYEALEMVGLSGYEESFPSELSGGMQQRVGLARALATEADILLMDEAFSALDPLIRTEMQDELIALQERMKKTIIFITHDLDEALKIGDRIAIMKEGVVVQIGTPEEILDHPADDYVRAFIKDVNRAKVLTASAVMKKPDGVVTLKDGIRVAMRKMEEVGISSIFVVDKARILQGIVTIDDAIDALKRGETSLQAIINNDIETTDGDTPLLDLMPIAIKTKYPIAVINDSNKLLGIIVRVSVLAGILGEEAESND</sequence>
<gene>
    <name evidence="11" type="ORF">KHM83_06025</name>
</gene>
<dbReference type="SUPFAM" id="SSF54631">
    <property type="entry name" value="CBS-domain pair"/>
    <property type="match status" value="1"/>
</dbReference>
<evidence type="ECO:0000256" key="4">
    <source>
        <dbReference type="ARBA" id="ARBA00022840"/>
    </source>
</evidence>
<keyword evidence="8" id="KW-0472">Membrane</keyword>
<dbReference type="InterPro" id="IPR003593">
    <property type="entry name" value="AAA+_ATPase"/>
</dbReference>
<organism evidence="11 12">
    <name type="scientific">Fusibacter paucivorans</name>
    <dbReference type="NCBI Taxonomy" id="76009"/>
    <lineage>
        <taxon>Bacteria</taxon>
        <taxon>Bacillati</taxon>
        <taxon>Bacillota</taxon>
        <taxon>Clostridia</taxon>
        <taxon>Eubacteriales</taxon>
        <taxon>Eubacteriales Family XII. Incertae Sedis</taxon>
        <taxon>Fusibacter</taxon>
    </lineage>
</organism>
<evidence type="ECO:0000256" key="2">
    <source>
        <dbReference type="ARBA" id="ARBA00022448"/>
    </source>
</evidence>
<keyword evidence="2 8" id="KW-0813">Transport</keyword>
<dbReference type="EMBL" id="JAHBCL010000008">
    <property type="protein sequence ID" value="MBS7526227.1"/>
    <property type="molecule type" value="Genomic_DNA"/>
</dbReference>
<evidence type="ECO:0000256" key="1">
    <source>
        <dbReference type="ARBA" id="ARBA00005417"/>
    </source>
</evidence>
<evidence type="ECO:0000259" key="10">
    <source>
        <dbReference type="PROSITE" id="PS51371"/>
    </source>
</evidence>
<dbReference type="NCBIfam" id="TIGR01186">
    <property type="entry name" value="proV"/>
    <property type="match status" value="1"/>
</dbReference>
<dbReference type="PROSITE" id="PS51371">
    <property type="entry name" value="CBS"/>
    <property type="match status" value="1"/>
</dbReference>
<proteinExistence type="inferred from homology"/>
<evidence type="ECO:0000256" key="7">
    <source>
        <dbReference type="PROSITE-ProRule" id="PRU00703"/>
    </source>
</evidence>
<dbReference type="PROSITE" id="PS50893">
    <property type="entry name" value="ABC_TRANSPORTER_2"/>
    <property type="match status" value="1"/>
</dbReference>
<evidence type="ECO:0000256" key="6">
    <source>
        <dbReference type="ARBA" id="ARBA00023122"/>
    </source>
</evidence>
<evidence type="ECO:0000256" key="3">
    <source>
        <dbReference type="ARBA" id="ARBA00022741"/>
    </source>
</evidence>
<dbReference type="SMART" id="SM00382">
    <property type="entry name" value="AAA"/>
    <property type="match status" value="1"/>
</dbReference>
<dbReference type="Pfam" id="PF00005">
    <property type="entry name" value="ABC_tran"/>
    <property type="match status" value="1"/>
</dbReference>
<keyword evidence="5" id="KW-0029">Amino-acid transport</keyword>
<evidence type="ECO:0000256" key="8">
    <source>
        <dbReference type="RuleBase" id="RU369116"/>
    </source>
</evidence>
<comment type="subunit">
    <text evidence="8">The complex is probably composed of two ATP-binding proteins, two transmembrane proteins and a solute-binding protein.</text>
</comment>
<keyword evidence="8" id="KW-0997">Cell inner membrane</keyword>
<comment type="caution">
    <text evidence="11">The sequence shown here is derived from an EMBL/GenBank/DDBJ whole genome shotgun (WGS) entry which is preliminary data.</text>
</comment>
<dbReference type="SUPFAM" id="SSF52540">
    <property type="entry name" value="P-loop containing nucleoside triphosphate hydrolases"/>
    <property type="match status" value="1"/>
</dbReference>